<organism evidence="1 2">
    <name type="scientific">Bacillus xiapuensis</name>
    <dbReference type="NCBI Taxonomy" id="2014075"/>
    <lineage>
        <taxon>Bacteria</taxon>
        <taxon>Bacillati</taxon>
        <taxon>Bacillota</taxon>
        <taxon>Bacilli</taxon>
        <taxon>Bacillales</taxon>
        <taxon>Bacillaceae</taxon>
        <taxon>Bacillus</taxon>
    </lineage>
</organism>
<gene>
    <name evidence="1" type="ORF">P4447_02850</name>
</gene>
<accession>A0ABU6N648</accession>
<name>A0ABU6N648_9BACI</name>
<evidence type="ECO:0000313" key="2">
    <source>
        <dbReference type="Proteomes" id="UP001330749"/>
    </source>
</evidence>
<sequence>MSKLNRGNTTKLSIRLSAIARQNIEVAAANLGISKAGVILFELTKLLKNPPSLSRIEELENEITLERNHFVLTVNEEMSNKINQLAEEYGIKKNILIGYIVSERFNLIEDPAEEKVEPKKLMVQVNESLKKR</sequence>
<evidence type="ECO:0008006" key="3">
    <source>
        <dbReference type="Google" id="ProtNLM"/>
    </source>
</evidence>
<protein>
    <recommendedName>
        <fullName evidence="3">CopG family transcriptional regulator</fullName>
    </recommendedName>
</protein>
<evidence type="ECO:0000313" key="1">
    <source>
        <dbReference type="EMBL" id="MED3561488.1"/>
    </source>
</evidence>
<comment type="caution">
    <text evidence="1">The sequence shown here is derived from an EMBL/GenBank/DDBJ whole genome shotgun (WGS) entry which is preliminary data.</text>
</comment>
<dbReference type="RefSeq" id="WP_327966358.1">
    <property type="nucleotide sequence ID" value="NZ_JARMQG010000027.1"/>
</dbReference>
<dbReference type="Proteomes" id="UP001330749">
    <property type="component" value="Unassembled WGS sequence"/>
</dbReference>
<proteinExistence type="predicted"/>
<reference evidence="1 2" key="1">
    <citation type="submission" date="2023-03" db="EMBL/GenBank/DDBJ databases">
        <title>Bacillus Genome Sequencing.</title>
        <authorList>
            <person name="Dunlap C."/>
        </authorList>
    </citation>
    <scope>NUCLEOTIDE SEQUENCE [LARGE SCALE GENOMIC DNA]</scope>
    <source>
        <strain evidence="1 2">B-14544</strain>
    </source>
</reference>
<keyword evidence="2" id="KW-1185">Reference proteome</keyword>
<dbReference type="EMBL" id="JARMQG010000027">
    <property type="protein sequence ID" value="MED3561488.1"/>
    <property type="molecule type" value="Genomic_DNA"/>
</dbReference>